<keyword evidence="5" id="KW-1185">Reference proteome</keyword>
<reference evidence="6" key="1">
    <citation type="submission" date="2022-11" db="UniProtKB">
        <authorList>
            <consortium name="WormBaseParasite"/>
        </authorList>
    </citation>
    <scope>IDENTIFICATION</scope>
</reference>
<accession>A0A915HZM8</accession>
<feature type="region of interest" description="Disordered" evidence="3">
    <location>
        <begin position="858"/>
        <end position="877"/>
    </location>
</feature>
<dbReference type="GO" id="GO:0005829">
    <property type="term" value="C:cytosol"/>
    <property type="evidence" value="ECO:0007669"/>
    <property type="project" value="TreeGrafter"/>
</dbReference>
<feature type="domain" description="USP" evidence="4">
    <location>
        <begin position="92"/>
        <end position="506"/>
    </location>
</feature>
<keyword evidence="2" id="KW-0833">Ubl conjugation pathway</keyword>
<dbReference type="InterPro" id="IPR038765">
    <property type="entry name" value="Papain-like_cys_pep_sf"/>
</dbReference>
<evidence type="ECO:0000256" key="1">
    <source>
        <dbReference type="ARBA" id="ARBA00009085"/>
    </source>
</evidence>
<dbReference type="InterPro" id="IPR028889">
    <property type="entry name" value="USP"/>
</dbReference>
<comment type="similarity">
    <text evidence="1 2">Belongs to the peptidase C19 family.</text>
</comment>
<dbReference type="GO" id="GO:0005634">
    <property type="term" value="C:nucleus"/>
    <property type="evidence" value="ECO:0007669"/>
    <property type="project" value="TreeGrafter"/>
</dbReference>
<dbReference type="Proteomes" id="UP000887565">
    <property type="component" value="Unplaced"/>
</dbReference>
<sequence>MRGGGQGDCQSNNGFAGDDSTRRNFIFDSAPSTSGILAIEAPPDRLDLFLENTRRFITPTKTNTSNSDGTKIDESPYQGQSSSLNLRSDGYTGLVNQAMTCYLNSLLQTLFMTPEFRNAVYRWESVSKDDEAKSIPYQLQKLFLLLQTSDKPALETKDLTRSFGWDSSHVVLFGQSIFQRGVANCAFANRADPNAPYVICAIKSTWDQHDVQELCRVMFDALEHTWRKTSCAMIINDLYQGTIKDYVKCLEGLKITKFPYLLTIQLKRFDFDYTTLHRIKLNDRMTFPDVLNLNPFIDNAGSKTHTRRRQLDDESLETNFMERADYLRPRRSNTESSEDHSVPSVSMRNIDENGSPPQDPAPSPLLADGRTFKKNESDDEGICLDSASTLNGGSNVVSPLEPEANELDPNMINDRLDPALINAFLSEGPYVYELFSIMVHSGSANGGHYYAYIKNLDNKTWYCFNDQVVTRASVEDIRKTYGGTGMHFMYSYSSSTNAYMLMYRKIDPDQNEKFITSDNFPAHLIHMLKRLSSEEDQQRREEEYQKSLVEMTVNYYHPETGSLSKGIIKIPQVATVDDLIEKCIQEFQLASYGVAADRCRLVGFSGEKIEPVYDSSSTNKRTISHCNQQIVYHDLLLEIRPLHLKKFRPYSEDGVTIKISPIFSKGDTPSTSEGGWRIGKPFIFYAQKNDSVFEVKHQLAEFALWNEKNVHLVLYRYNDRLRVLDVMEKRFLEEVGGQLNPVSVYAIVDDASKFSTSEACSMGNDTHCSANILLQSQRLSILSNDGVVRSNAAFSGFGVGFPNTDLLHDPLPAPPPPPPPYSPKVAVSVKRRSGIVANNPAYEPPLQSMILQQYDTCTPAPSRSPTPEEPKVPPNHDMQSDFQNNFSCKATASIEFLMVENPYSPKIPTTLLVQLKLQKILAS</sequence>
<dbReference type="PANTHER" id="PTHR24006:SF702">
    <property type="entry name" value="UBIQUITIN CARBOXYL-TERMINAL HYDROLASE 47"/>
    <property type="match status" value="1"/>
</dbReference>
<dbReference type="AlphaFoldDB" id="A0A915HZM8"/>
<dbReference type="EC" id="3.4.19.12" evidence="2"/>
<name>A0A915HZM8_ROMCU</name>
<feature type="compositionally biased region" description="Polar residues" evidence="3">
    <location>
        <begin position="59"/>
        <end position="69"/>
    </location>
</feature>
<dbReference type="Pfam" id="PF00443">
    <property type="entry name" value="UCH"/>
    <property type="match status" value="1"/>
</dbReference>
<organism evidence="5 6">
    <name type="scientific">Romanomermis culicivorax</name>
    <name type="common">Nematode worm</name>
    <dbReference type="NCBI Taxonomy" id="13658"/>
    <lineage>
        <taxon>Eukaryota</taxon>
        <taxon>Metazoa</taxon>
        <taxon>Ecdysozoa</taxon>
        <taxon>Nematoda</taxon>
        <taxon>Enoplea</taxon>
        <taxon>Dorylaimia</taxon>
        <taxon>Mermithida</taxon>
        <taxon>Mermithoidea</taxon>
        <taxon>Mermithidae</taxon>
        <taxon>Romanomermis</taxon>
    </lineage>
</organism>
<evidence type="ECO:0000256" key="2">
    <source>
        <dbReference type="RuleBase" id="RU366025"/>
    </source>
</evidence>
<dbReference type="PROSITE" id="PS00972">
    <property type="entry name" value="USP_1"/>
    <property type="match status" value="1"/>
</dbReference>
<dbReference type="PROSITE" id="PS00973">
    <property type="entry name" value="USP_2"/>
    <property type="match status" value="1"/>
</dbReference>
<evidence type="ECO:0000259" key="4">
    <source>
        <dbReference type="PROSITE" id="PS50235"/>
    </source>
</evidence>
<keyword evidence="2" id="KW-0788">Thiol protease</keyword>
<keyword evidence="2" id="KW-0645">Protease</keyword>
<dbReference type="GO" id="GO:0004843">
    <property type="term" value="F:cysteine-type deubiquitinase activity"/>
    <property type="evidence" value="ECO:0007669"/>
    <property type="project" value="UniProtKB-UniRule"/>
</dbReference>
<dbReference type="InterPro" id="IPR050164">
    <property type="entry name" value="Peptidase_C19"/>
</dbReference>
<dbReference type="GO" id="GO:0006508">
    <property type="term" value="P:proteolysis"/>
    <property type="evidence" value="ECO:0007669"/>
    <property type="project" value="UniProtKB-KW"/>
</dbReference>
<proteinExistence type="inferred from homology"/>
<dbReference type="SUPFAM" id="SSF54001">
    <property type="entry name" value="Cysteine proteinases"/>
    <property type="match status" value="1"/>
</dbReference>
<evidence type="ECO:0000256" key="3">
    <source>
        <dbReference type="SAM" id="MobiDB-lite"/>
    </source>
</evidence>
<evidence type="ECO:0000313" key="5">
    <source>
        <dbReference type="Proteomes" id="UP000887565"/>
    </source>
</evidence>
<evidence type="ECO:0000313" key="6">
    <source>
        <dbReference type="WBParaSite" id="nRc.2.0.1.t07023-RA"/>
    </source>
</evidence>
<dbReference type="PANTHER" id="PTHR24006">
    <property type="entry name" value="UBIQUITIN CARBOXYL-TERMINAL HYDROLASE"/>
    <property type="match status" value="1"/>
</dbReference>
<dbReference type="WBParaSite" id="nRc.2.0.1.t07023-RA">
    <property type="protein sequence ID" value="nRc.2.0.1.t07023-RA"/>
    <property type="gene ID" value="nRc.2.0.1.g07023"/>
</dbReference>
<dbReference type="PROSITE" id="PS50235">
    <property type="entry name" value="USP_3"/>
    <property type="match status" value="1"/>
</dbReference>
<keyword evidence="2" id="KW-0378">Hydrolase</keyword>
<protein>
    <recommendedName>
        <fullName evidence="2">Ubiquitin carboxyl-terminal hydrolase</fullName>
        <ecNumber evidence="2">3.4.19.12</ecNumber>
    </recommendedName>
</protein>
<feature type="region of interest" description="Disordered" evidence="3">
    <location>
        <begin position="320"/>
        <end position="385"/>
    </location>
</feature>
<dbReference type="InterPro" id="IPR018200">
    <property type="entry name" value="USP_CS"/>
</dbReference>
<feature type="region of interest" description="Disordered" evidence="3">
    <location>
        <begin position="59"/>
        <end position="81"/>
    </location>
</feature>
<comment type="catalytic activity">
    <reaction evidence="2">
        <text>Thiol-dependent hydrolysis of ester, thioester, amide, peptide and isopeptide bonds formed by the C-terminal Gly of ubiquitin (a 76-residue protein attached to proteins as an intracellular targeting signal).</text>
        <dbReference type="EC" id="3.4.19.12"/>
    </reaction>
</comment>
<dbReference type="Gene3D" id="3.90.70.10">
    <property type="entry name" value="Cysteine proteinases"/>
    <property type="match status" value="2"/>
</dbReference>
<dbReference type="GO" id="GO:0016579">
    <property type="term" value="P:protein deubiquitination"/>
    <property type="evidence" value="ECO:0007669"/>
    <property type="project" value="InterPro"/>
</dbReference>
<dbReference type="InterPro" id="IPR001394">
    <property type="entry name" value="Peptidase_C19_UCH"/>
</dbReference>